<sequence>MKIQKTSGILAGMVSLLATTCVMGGSITTIDPPRGMAFKDPVAMANISKIPGIVEVNLEAKIAPINVNGVTAKLMTYNGTYPAPTIKVKKGDVLKVHFKNSLPNSGVNAMGETRDLTNLHTHGLHVSPKGKSDNIMLSFKSGDTFNYEYDLSKHSGGNLNWYHPHPHGNSAEQVWGGMAGALEVADETAALAGYETHTMMLKDITLKGSAPAPYVMADSMHGKEGNIIMVNGKVNPVLNMKPGQVQHWKIVNASNARFYKLSLASHNLQIIGTDGGLLDKPYPQSSILLSPGERIDIMVKASATKGYYKLLSSPYATDDKSMMASASSSQKITLLTVNVTGKVVANKIPAKINNKAVRLTVPKGTVTRKMVLDMQMMSGMAGMGGMGDTATINDIAYSSTKAYTAHSKLNSYEIWEIINNSGMDHPFHQHVNPAQVISITGGDTAYTKFYTTSPAWKDTVIVPKKGRIKLLVPIKDFTGTTMFHCHILEHEEIGMAGLWDIK</sequence>
<evidence type="ECO:0000259" key="4">
    <source>
        <dbReference type="Pfam" id="PF07731"/>
    </source>
</evidence>
<evidence type="ECO:0000313" key="6">
    <source>
        <dbReference type="EMBL" id="SJM90988.1"/>
    </source>
</evidence>
<dbReference type="CDD" id="cd13881">
    <property type="entry name" value="CuRO_2_McoC_like"/>
    <property type="match status" value="1"/>
</dbReference>
<dbReference type="Pfam" id="PF07732">
    <property type="entry name" value="Cu-oxidase_3"/>
    <property type="match status" value="1"/>
</dbReference>
<reference evidence="7" key="1">
    <citation type="submission" date="2017-02" db="EMBL/GenBank/DDBJ databases">
        <authorList>
            <person name="Daims H."/>
        </authorList>
    </citation>
    <scope>NUCLEOTIDE SEQUENCE [LARGE SCALE GENOMIC DNA]</scope>
</reference>
<accession>A0A1R4H3Z6</accession>
<dbReference type="EMBL" id="FUKI01000079">
    <property type="protein sequence ID" value="SJM90988.1"/>
    <property type="molecule type" value="Genomic_DNA"/>
</dbReference>
<dbReference type="InterPro" id="IPR008972">
    <property type="entry name" value="Cupredoxin"/>
</dbReference>
<keyword evidence="1" id="KW-0479">Metal-binding</keyword>
<dbReference type="Pfam" id="PF00394">
    <property type="entry name" value="Cu-oxidase"/>
    <property type="match status" value="1"/>
</dbReference>
<dbReference type="CDD" id="cd13900">
    <property type="entry name" value="CuRO_3_Tth-MCO_like"/>
    <property type="match status" value="1"/>
</dbReference>
<keyword evidence="2" id="KW-0560">Oxidoreductase</keyword>
<evidence type="ECO:0000313" key="7">
    <source>
        <dbReference type="Proteomes" id="UP000195667"/>
    </source>
</evidence>
<dbReference type="InterPro" id="IPR011706">
    <property type="entry name" value="Cu-oxidase_C"/>
</dbReference>
<dbReference type="PROSITE" id="PS00080">
    <property type="entry name" value="MULTICOPPER_OXIDASE2"/>
    <property type="match status" value="1"/>
</dbReference>
<dbReference type="CDD" id="cd13853">
    <property type="entry name" value="CuRO_1_Tth-MCO_like"/>
    <property type="match status" value="1"/>
</dbReference>
<feature type="domain" description="Plastocyanin-like" evidence="3">
    <location>
        <begin position="199"/>
        <end position="321"/>
    </location>
</feature>
<dbReference type="PANTHER" id="PTHR11709">
    <property type="entry name" value="MULTI-COPPER OXIDASE"/>
    <property type="match status" value="1"/>
</dbReference>
<evidence type="ECO:0000259" key="5">
    <source>
        <dbReference type="Pfam" id="PF07732"/>
    </source>
</evidence>
<evidence type="ECO:0000256" key="1">
    <source>
        <dbReference type="ARBA" id="ARBA00022723"/>
    </source>
</evidence>
<dbReference type="Gene3D" id="2.60.40.420">
    <property type="entry name" value="Cupredoxins - blue copper proteins"/>
    <property type="match status" value="3"/>
</dbReference>
<feature type="domain" description="Plastocyanin-like" evidence="4">
    <location>
        <begin position="389"/>
        <end position="498"/>
    </location>
</feature>
<dbReference type="Proteomes" id="UP000195667">
    <property type="component" value="Unassembled WGS sequence"/>
</dbReference>
<dbReference type="InterPro" id="IPR045087">
    <property type="entry name" value="Cu-oxidase_fam"/>
</dbReference>
<dbReference type="InterPro" id="IPR002355">
    <property type="entry name" value="Cu_oxidase_Cu_BS"/>
</dbReference>
<proteinExistence type="predicted"/>
<dbReference type="GO" id="GO:0005507">
    <property type="term" value="F:copper ion binding"/>
    <property type="evidence" value="ECO:0007669"/>
    <property type="project" value="InterPro"/>
</dbReference>
<organism evidence="6 7">
    <name type="scientific">Crenothrix polyspora</name>
    <dbReference type="NCBI Taxonomy" id="360316"/>
    <lineage>
        <taxon>Bacteria</taxon>
        <taxon>Pseudomonadati</taxon>
        <taxon>Pseudomonadota</taxon>
        <taxon>Gammaproteobacteria</taxon>
        <taxon>Methylococcales</taxon>
        <taxon>Crenotrichaceae</taxon>
        <taxon>Crenothrix</taxon>
    </lineage>
</organism>
<keyword evidence="7" id="KW-1185">Reference proteome</keyword>
<dbReference type="InterPro" id="IPR011707">
    <property type="entry name" value="Cu-oxidase-like_N"/>
</dbReference>
<dbReference type="Pfam" id="PF07731">
    <property type="entry name" value="Cu-oxidase_2"/>
    <property type="match status" value="1"/>
</dbReference>
<dbReference type="SUPFAM" id="SSF49503">
    <property type="entry name" value="Cupredoxins"/>
    <property type="match status" value="3"/>
</dbReference>
<protein>
    <submittedName>
        <fullName evidence="6">Multicopper oxidase family protein</fullName>
    </submittedName>
</protein>
<evidence type="ECO:0000256" key="2">
    <source>
        <dbReference type="ARBA" id="ARBA00023002"/>
    </source>
</evidence>
<gene>
    <name evidence="6" type="ORF">CRENPOLYSF1_170038</name>
</gene>
<dbReference type="PANTHER" id="PTHR11709:SF2">
    <property type="entry name" value="MULTICOPPER OXIDASE LPR1"/>
    <property type="match status" value="1"/>
</dbReference>
<dbReference type="AlphaFoldDB" id="A0A1R4H3Z6"/>
<feature type="domain" description="Plastocyanin-like" evidence="5">
    <location>
        <begin position="65"/>
        <end position="187"/>
    </location>
</feature>
<dbReference type="RefSeq" id="WP_245807896.1">
    <property type="nucleotide sequence ID" value="NZ_FUKI01000079.1"/>
</dbReference>
<evidence type="ECO:0000259" key="3">
    <source>
        <dbReference type="Pfam" id="PF00394"/>
    </source>
</evidence>
<dbReference type="InterPro" id="IPR001117">
    <property type="entry name" value="Cu-oxidase_2nd"/>
</dbReference>
<dbReference type="GO" id="GO:0016491">
    <property type="term" value="F:oxidoreductase activity"/>
    <property type="evidence" value="ECO:0007669"/>
    <property type="project" value="UniProtKB-KW"/>
</dbReference>
<name>A0A1R4H3Z6_9GAMM</name>